<proteinExistence type="predicted"/>
<dbReference type="EMBL" id="AP029267">
    <property type="protein sequence ID" value="BFG04690.1"/>
    <property type="molecule type" value="Genomic_DNA"/>
</dbReference>
<dbReference type="Proteomes" id="UP001500889">
    <property type="component" value="Chromosome E"/>
</dbReference>
<evidence type="ECO:0000313" key="1">
    <source>
        <dbReference type="EMBL" id="BFG04690.1"/>
    </source>
</evidence>
<evidence type="ECO:0000313" key="2">
    <source>
        <dbReference type="Proteomes" id="UP001500889"/>
    </source>
</evidence>
<dbReference type="AlphaFoldDB" id="A0AAU9G7Z2"/>
<protein>
    <submittedName>
        <fullName evidence="1">Uncharacterized protein</fullName>
    </submittedName>
</protein>
<gene>
    <name evidence="1" type="ORF">DMAD_03591</name>
</gene>
<sequence>MLNFAMNQIYAVVFVGLGCLLLFQLLPVSAIPLPANLSSSTAPWKSVAVQDLEVAADTQHQVGNGLAKMGLFPVAYQSKLRTVGKAEAAAAPATAKGNVAGRPLTNAGLNFWAKPKAKPTAAAAAPKISARAGGGQVRGKSLERTISVPRMQSDHMGNWVFNPWGVTFGVLWQDTRMHYQVKNSMTEILEDTPHGGHYNLNYNFKQTKVCRGKSTIYNRPRVYQWLQRRIVQEKTPNFDVFSKYRPIWLDLRRELYTMGRSESCHISAMDDWLLYNNCAILRNMRMEYIIPKYPLHQIAYWHTHFRKELTYKL</sequence>
<name>A0AAU9G7Z2_DROMD</name>
<accession>A0AAU9G7Z2</accession>
<organism evidence="1 2">
    <name type="scientific">Drosophila madeirensis</name>
    <name type="common">Fruit fly</name>
    <dbReference type="NCBI Taxonomy" id="30013"/>
    <lineage>
        <taxon>Eukaryota</taxon>
        <taxon>Metazoa</taxon>
        <taxon>Ecdysozoa</taxon>
        <taxon>Arthropoda</taxon>
        <taxon>Hexapoda</taxon>
        <taxon>Insecta</taxon>
        <taxon>Pterygota</taxon>
        <taxon>Neoptera</taxon>
        <taxon>Endopterygota</taxon>
        <taxon>Diptera</taxon>
        <taxon>Brachycera</taxon>
        <taxon>Muscomorpha</taxon>
        <taxon>Ephydroidea</taxon>
        <taxon>Drosophilidae</taxon>
        <taxon>Drosophila</taxon>
        <taxon>Sophophora</taxon>
    </lineage>
</organism>
<keyword evidence="2" id="KW-1185">Reference proteome</keyword>
<reference evidence="1 2" key="1">
    <citation type="submission" date="2024-02" db="EMBL/GenBank/DDBJ databases">
        <title>A chromosome-level genome assembly of Drosophila madeirensis, a fruit fly species endemic to Madeira island.</title>
        <authorList>
            <person name="Tomihara K."/>
            <person name="Llopart A."/>
            <person name="Yamamoto D."/>
        </authorList>
    </citation>
    <scope>NUCLEOTIDE SEQUENCE [LARGE SCALE GENOMIC DNA]</scope>
    <source>
        <strain evidence="1 2">RF1</strain>
    </source>
</reference>